<name>A0A2N3WB49_9PSEU</name>
<dbReference type="SUPFAM" id="SSF55729">
    <property type="entry name" value="Acyl-CoA N-acyltransferases (Nat)"/>
    <property type="match status" value="1"/>
</dbReference>
<dbReference type="OrthoDB" id="5243635at2"/>
<reference evidence="4 7" key="2">
    <citation type="submission" date="2020-08" db="EMBL/GenBank/DDBJ databases">
        <title>Amycolatopsis echigonensis JCM 21831.</title>
        <authorList>
            <person name="Tedsree N."/>
            <person name="Kuncharoen N."/>
            <person name="Likhitwitayawuid K."/>
            <person name="Tanasupawat S."/>
        </authorList>
    </citation>
    <scope>NUCLEOTIDE SEQUENCE [LARGE SCALE GENOMIC DNA]</scope>
    <source>
        <strain evidence="4 7">JCM 21831</strain>
    </source>
</reference>
<evidence type="ECO:0000256" key="2">
    <source>
        <dbReference type="ARBA" id="ARBA00023315"/>
    </source>
</evidence>
<evidence type="ECO:0000313" key="4">
    <source>
        <dbReference type="EMBL" id="MBB2500626.1"/>
    </source>
</evidence>
<dbReference type="InterPro" id="IPR016181">
    <property type="entry name" value="Acyl_CoA_acyltransferase"/>
</dbReference>
<comment type="caution">
    <text evidence="5">The sequence shown here is derived from an EMBL/GenBank/DDBJ whole genome shotgun (WGS) entry which is preliminary data.</text>
</comment>
<dbReference type="EMBL" id="JACJHR010000020">
    <property type="protein sequence ID" value="MBB2500626.1"/>
    <property type="molecule type" value="Genomic_DNA"/>
</dbReference>
<accession>A0A2N3WB49</accession>
<dbReference type="CDD" id="cd04301">
    <property type="entry name" value="NAT_SF"/>
    <property type="match status" value="1"/>
</dbReference>
<proteinExistence type="predicted"/>
<dbReference type="Proteomes" id="UP000233750">
    <property type="component" value="Unassembled WGS sequence"/>
</dbReference>
<feature type="domain" description="N-acetyltransferase" evidence="3">
    <location>
        <begin position="7"/>
        <end position="162"/>
    </location>
</feature>
<keyword evidence="2" id="KW-0012">Acyltransferase</keyword>
<dbReference type="PROSITE" id="PS51186">
    <property type="entry name" value="GNAT"/>
    <property type="match status" value="1"/>
</dbReference>
<evidence type="ECO:0000313" key="6">
    <source>
        <dbReference type="Proteomes" id="UP000233750"/>
    </source>
</evidence>
<keyword evidence="1" id="KW-0808">Transferase</keyword>
<dbReference type="RefSeq" id="WP_101435151.1">
    <property type="nucleotide sequence ID" value="NZ_JACJHR010000020.1"/>
</dbReference>
<evidence type="ECO:0000313" key="7">
    <source>
        <dbReference type="Proteomes" id="UP000550260"/>
    </source>
</evidence>
<dbReference type="InterPro" id="IPR000182">
    <property type="entry name" value="GNAT_dom"/>
</dbReference>
<dbReference type="InterPro" id="IPR050832">
    <property type="entry name" value="Bact_Acetyltransf"/>
</dbReference>
<reference evidence="5 6" key="1">
    <citation type="submission" date="2017-12" db="EMBL/GenBank/DDBJ databases">
        <title>Sequencing the genomes of 1000 Actinobacteria strains.</title>
        <authorList>
            <person name="Klenk H.-P."/>
        </authorList>
    </citation>
    <scope>NUCLEOTIDE SEQUENCE [LARGE SCALE GENOMIC DNA]</scope>
    <source>
        <strain evidence="5 6">DSM 45165</strain>
    </source>
</reference>
<keyword evidence="6" id="KW-1185">Reference proteome</keyword>
<evidence type="ECO:0000256" key="1">
    <source>
        <dbReference type="ARBA" id="ARBA00022679"/>
    </source>
</evidence>
<organism evidence="5 6">
    <name type="scientific">Amycolatopsis echigonensis</name>
    <dbReference type="NCBI Taxonomy" id="2576905"/>
    <lineage>
        <taxon>Bacteria</taxon>
        <taxon>Bacillati</taxon>
        <taxon>Actinomycetota</taxon>
        <taxon>Actinomycetes</taxon>
        <taxon>Pseudonocardiales</taxon>
        <taxon>Pseudonocardiaceae</taxon>
        <taxon>Amycolatopsis</taxon>
    </lineage>
</organism>
<accession>A0A8E2B3G6</accession>
<dbReference type="Pfam" id="PF13508">
    <property type="entry name" value="Acetyltransf_7"/>
    <property type="match status" value="1"/>
</dbReference>
<dbReference type="PANTHER" id="PTHR43877:SF1">
    <property type="entry name" value="ACETYLTRANSFERASE"/>
    <property type="match status" value="1"/>
</dbReference>
<sequence length="174" mass="19335">MRARPDTRVRTAQLSDVEAICRFGERHIPPHYTPLIGEAAAQRQVRQWWNESHVSAAVADGRVVVAETGGRIVGVGQRGPDHVVYKLYLHPDHRGHGLGPQLLDALASQLPEDVGQLRIEHFAANERAAAFYEREGFAVERIEPDPAGDPALAVVWRARPITLREEWPPPRALG</sequence>
<dbReference type="GO" id="GO:0016747">
    <property type="term" value="F:acyltransferase activity, transferring groups other than amino-acyl groups"/>
    <property type="evidence" value="ECO:0007669"/>
    <property type="project" value="InterPro"/>
</dbReference>
<gene>
    <name evidence="5" type="ORF">ATK30_1799</name>
    <name evidence="4" type="ORF">H5411_16010</name>
</gene>
<dbReference type="Proteomes" id="UP000550260">
    <property type="component" value="Unassembled WGS sequence"/>
</dbReference>
<dbReference type="Gene3D" id="3.40.630.30">
    <property type="match status" value="1"/>
</dbReference>
<dbReference type="AlphaFoldDB" id="A0A2N3WB49"/>
<dbReference type="EMBL" id="PJMY01000003">
    <property type="protein sequence ID" value="PKV91039.1"/>
    <property type="molecule type" value="Genomic_DNA"/>
</dbReference>
<protein>
    <submittedName>
        <fullName evidence="4">GNAT family N-acetyltransferase</fullName>
    </submittedName>
    <submittedName>
        <fullName evidence="5">Ribosomal protein S18 acetylase RimI-like enzyme</fullName>
    </submittedName>
</protein>
<dbReference type="PANTHER" id="PTHR43877">
    <property type="entry name" value="AMINOALKYLPHOSPHONATE N-ACETYLTRANSFERASE-RELATED-RELATED"/>
    <property type="match status" value="1"/>
</dbReference>
<evidence type="ECO:0000259" key="3">
    <source>
        <dbReference type="PROSITE" id="PS51186"/>
    </source>
</evidence>
<evidence type="ECO:0000313" key="5">
    <source>
        <dbReference type="EMBL" id="PKV91039.1"/>
    </source>
</evidence>